<accession>A0A1I7TVS1</accession>
<protein>
    <submittedName>
        <fullName evidence="3">Cwf21 domain-containing protein</fullName>
    </submittedName>
</protein>
<proteinExistence type="predicted"/>
<feature type="region of interest" description="Disordered" evidence="1">
    <location>
        <begin position="107"/>
        <end position="128"/>
    </location>
</feature>
<evidence type="ECO:0000256" key="1">
    <source>
        <dbReference type="SAM" id="MobiDB-lite"/>
    </source>
</evidence>
<reference evidence="3" key="1">
    <citation type="submission" date="2016-11" db="UniProtKB">
        <authorList>
            <consortium name="WormBaseParasite"/>
        </authorList>
    </citation>
    <scope>IDENTIFICATION</scope>
</reference>
<evidence type="ECO:0000313" key="3">
    <source>
        <dbReference type="WBParaSite" id="Csp11.Scaffold629.g12280.t1"/>
    </source>
</evidence>
<feature type="compositionally biased region" description="Basic and acidic residues" evidence="1">
    <location>
        <begin position="17"/>
        <end position="33"/>
    </location>
</feature>
<feature type="compositionally biased region" description="Basic and acidic residues" evidence="1">
    <location>
        <begin position="107"/>
        <end position="120"/>
    </location>
</feature>
<organism evidence="2 3">
    <name type="scientific">Caenorhabditis tropicalis</name>
    <dbReference type="NCBI Taxonomy" id="1561998"/>
    <lineage>
        <taxon>Eukaryota</taxon>
        <taxon>Metazoa</taxon>
        <taxon>Ecdysozoa</taxon>
        <taxon>Nematoda</taxon>
        <taxon>Chromadorea</taxon>
        <taxon>Rhabditida</taxon>
        <taxon>Rhabditina</taxon>
        <taxon>Rhabditomorpha</taxon>
        <taxon>Rhabditoidea</taxon>
        <taxon>Rhabditidae</taxon>
        <taxon>Peloderinae</taxon>
        <taxon>Caenorhabditis</taxon>
    </lineage>
</organism>
<keyword evidence="2" id="KW-1185">Reference proteome</keyword>
<dbReference type="Proteomes" id="UP000095282">
    <property type="component" value="Unplaced"/>
</dbReference>
<sequence>MSKTEKRQFEEEEEEELKLTSDEPSIKRNREESISDDDCFLEEDIVEEEEEVIEEEEEVPDQRRKVLQALDKCEKLGGDDFEAEQQRVLNELSKQRDTIKALLDDLKTSKDERLAAESPKKTRSSNKK</sequence>
<dbReference type="WBParaSite" id="Csp11.Scaffold629.g12280.t1">
    <property type="protein sequence ID" value="Csp11.Scaffold629.g12280.t1"/>
    <property type="gene ID" value="Csp11.Scaffold629.g12280"/>
</dbReference>
<evidence type="ECO:0000313" key="2">
    <source>
        <dbReference type="Proteomes" id="UP000095282"/>
    </source>
</evidence>
<dbReference type="eggNOG" id="ENOG502TM65">
    <property type="taxonomic scope" value="Eukaryota"/>
</dbReference>
<name>A0A1I7TVS1_9PELO</name>
<dbReference type="AlphaFoldDB" id="A0A1I7TVS1"/>
<feature type="region of interest" description="Disordered" evidence="1">
    <location>
        <begin position="1"/>
        <end position="37"/>
    </location>
</feature>